<evidence type="ECO:0000259" key="13">
    <source>
        <dbReference type="SMART" id="SM00831"/>
    </source>
</evidence>
<dbReference type="PRINTS" id="PR00119">
    <property type="entry name" value="CATATPASE"/>
</dbReference>
<feature type="transmembrane region" description="Helical" evidence="12">
    <location>
        <begin position="44"/>
        <end position="62"/>
    </location>
</feature>
<sequence length="852" mass="94658">MIYEKDAFSGLDSREAERRLKKYGPNILESREKISPLKIFLQQFNDFMVWVLIAATLLSGFMGEKADAITILIIVVMNGILGFIQEYKTEKSLEALNSLAAPTAKVMRDGILKVINAENLVMGDIVIIESGDRIPADCTLVEDFSLMVDESLLTGESVGVNKSSRKQENIYMGTTVLTGRGKGKVISIGMKTEMGKIAGMLQDIEKEQSPLKEKLNSLGKVLVILCIGICIVVTITGISRGHDKYQMLLLGISLAVAAIPEGLPAIVTVALALGVSRMLKKNALVRRLPAVETLGCTSVICSDKTGTLTENKMTVTDMYFNDSFHKLEKESMYKNPLLKKCVTYCSDCNVNFKESTLERALSGDPTEKALIKAFAKDGRDVKDTLDKGRRINEKPFTSDRKMMSVLIKEGVNINIYLKGAPERVIDRCKYVIIDGEARLLTSTYKSRILRAVETMSFKALRCIALAYKPELNYRDGSREYEENDLILIGVAGIIDPPRKEVKEAVFKCKMAGIRPVMITGDHKNTAFAIGKELDIVKNEEEVITGEELDKLDDKGLLKIIDNIKVFARVSPNHKLRIVKAFKNKNNIVAMTGDGVNDAPAVKEADIGISMGISGTDVTKEASSMILLDDNFATIVSAVEEGRVIYDNIRKFIRYLLSCNLGEVLTMFLASLMNLPTPMLPIQILFVNLATDGLPAMALGVDSADIDIMEQRPRPKNESIFARGLKEKILIRGTLIGVCTVGAFIMGYRYNMDLKTCRTLALCTLVMSQLIHVFECRSERHSIFEIKLFTNTYLVLAVGFSIAMVLSILYIPFLQKIFHTVPLSLAQWCIVLFLSGIISFVNSLYLLLWNRRR</sequence>
<dbReference type="Pfam" id="PF13246">
    <property type="entry name" value="Cation_ATPase"/>
    <property type="match status" value="1"/>
</dbReference>
<dbReference type="PROSITE" id="PS00154">
    <property type="entry name" value="ATPASE_E1_E2"/>
    <property type="match status" value="1"/>
</dbReference>
<evidence type="ECO:0000256" key="7">
    <source>
        <dbReference type="ARBA" id="ARBA00022840"/>
    </source>
</evidence>
<feature type="transmembrane region" description="Helical" evidence="12">
    <location>
        <begin position="68"/>
        <end position="84"/>
    </location>
</feature>
<dbReference type="Gene3D" id="3.40.1110.10">
    <property type="entry name" value="Calcium-transporting ATPase, cytoplasmic domain N"/>
    <property type="match status" value="1"/>
</dbReference>
<dbReference type="InterPro" id="IPR023298">
    <property type="entry name" value="ATPase_P-typ_TM_dom_sf"/>
</dbReference>
<dbReference type="NCBIfam" id="TIGR01116">
    <property type="entry name" value="ATPase-IIA1_Ca"/>
    <property type="match status" value="1"/>
</dbReference>
<dbReference type="Pfam" id="PF00122">
    <property type="entry name" value="E1-E2_ATPase"/>
    <property type="match status" value="1"/>
</dbReference>
<evidence type="ECO:0000256" key="11">
    <source>
        <dbReference type="ARBA" id="ARBA00023136"/>
    </source>
</evidence>
<evidence type="ECO:0000256" key="10">
    <source>
        <dbReference type="ARBA" id="ARBA00022989"/>
    </source>
</evidence>
<dbReference type="EMBL" id="BAAACF010000001">
    <property type="protein sequence ID" value="GAA0724053.1"/>
    <property type="molecule type" value="Genomic_DNA"/>
</dbReference>
<keyword evidence="3" id="KW-0109">Calcium transport</keyword>
<dbReference type="InterPro" id="IPR008250">
    <property type="entry name" value="ATPase_P-typ_transduc_dom_A_sf"/>
</dbReference>
<gene>
    <name evidence="14" type="ORF">GCM10008905_17440</name>
</gene>
<dbReference type="Gene3D" id="1.20.1110.10">
    <property type="entry name" value="Calcium-transporting ATPase, transmembrane domain"/>
    <property type="match status" value="1"/>
</dbReference>
<keyword evidence="9" id="KW-1278">Translocase</keyword>
<dbReference type="PRINTS" id="PR00120">
    <property type="entry name" value="HATPASE"/>
</dbReference>
<dbReference type="NCBIfam" id="TIGR01494">
    <property type="entry name" value="ATPase_P-type"/>
    <property type="match status" value="2"/>
</dbReference>
<dbReference type="SUPFAM" id="SSF81653">
    <property type="entry name" value="Calcium ATPase, transduction domain A"/>
    <property type="match status" value="1"/>
</dbReference>
<comment type="subcellular location">
    <subcellularLocation>
        <location evidence="1">Membrane</location>
        <topology evidence="1">Multi-pass membrane protein</topology>
    </subcellularLocation>
</comment>
<dbReference type="InterPro" id="IPR044492">
    <property type="entry name" value="P_typ_ATPase_HD_dom"/>
</dbReference>
<dbReference type="InterPro" id="IPR006408">
    <property type="entry name" value="P-type_ATPase_IIB"/>
</dbReference>
<keyword evidence="10 12" id="KW-1133">Transmembrane helix</keyword>
<keyword evidence="6" id="KW-0106">Calcium</keyword>
<dbReference type="PANTHER" id="PTHR42861">
    <property type="entry name" value="CALCIUM-TRANSPORTING ATPASE"/>
    <property type="match status" value="1"/>
</dbReference>
<evidence type="ECO:0000256" key="6">
    <source>
        <dbReference type="ARBA" id="ARBA00022837"/>
    </source>
</evidence>
<feature type="transmembrane region" description="Helical" evidence="12">
    <location>
        <begin position="787"/>
        <end position="812"/>
    </location>
</feature>
<evidence type="ECO:0000313" key="15">
    <source>
        <dbReference type="Proteomes" id="UP001500339"/>
    </source>
</evidence>
<dbReference type="InterPro" id="IPR023299">
    <property type="entry name" value="ATPase_P-typ_cyto_dom_N"/>
</dbReference>
<evidence type="ECO:0000256" key="4">
    <source>
        <dbReference type="ARBA" id="ARBA00022692"/>
    </source>
</evidence>
<accession>A0ABN1IYN0</accession>
<dbReference type="SFLD" id="SFLDF00027">
    <property type="entry name" value="p-type_atpase"/>
    <property type="match status" value="1"/>
</dbReference>
<feature type="transmembrane region" description="Helical" evidence="12">
    <location>
        <begin position="245"/>
        <end position="273"/>
    </location>
</feature>
<keyword evidence="4 12" id="KW-0812">Transmembrane</keyword>
<keyword evidence="5" id="KW-0547">Nucleotide-binding</keyword>
<protein>
    <recommendedName>
        <fullName evidence="2">P-type Ca(2+) transporter</fullName>
        <ecNumber evidence="2">7.2.2.10</ecNumber>
    </recommendedName>
</protein>
<dbReference type="InterPro" id="IPR001757">
    <property type="entry name" value="P_typ_ATPase"/>
</dbReference>
<keyword evidence="8" id="KW-0460">Magnesium</keyword>
<dbReference type="SMART" id="SM00831">
    <property type="entry name" value="Cation_ATPase_N"/>
    <property type="match status" value="1"/>
</dbReference>
<name>A0ABN1IYN0_9CLOT</name>
<dbReference type="InterPro" id="IPR006068">
    <property type="entry name" value="ATPase_P-typ_cation-transptr_C"/>
</dbReference>
<keyword evidence="15" id="KW-1185">Reference proteome</keyword>
<keyword evidence="3" id="KW-0813">Transport</keyword>
<feature type="transmembrane region" description="Helical" evidence="12">
    <location>
        <begin position="221"/>
        <end position="239"/>
    </location>
</feature>
<evidence type="ECO:0000256" key="3">
    <source>
        <dbReference type="ARBA" id="ARBA00022568"/>
    </source>
</evidence>
<evidence type="ECO:0000256" key="8">
    <source>
        <dbReference type="ARBA" id="ARBA00022842"/>
    </source>
</evidence>
<dbReference type="SUPFAM" id="SSF81660">
    <property type="entry name" value="Metal cation-transporting ATPase, ATP-binding domain N"/>
    <property type="match status" value="1"/>
</dbReference>
<evidence type="ECO:0000256" key="1">
    <source>
        <dbReference type="ARBA" id="ARBA00004141"/>
    </source>
</evidence>
<feature type="transmembrane region" description="Helical" evidence="12">
    <location>
        <begin position="824"/>
        <end position="847"/>
    </location>
</feature>
<dbReference type="Proteomes" id="UP001500339">
    <property type="component" value="Unassembled WGS sequence"/>
</dbReference>
<evidence type="ECO:0000256" key="5">
    <source>
        <dbReference type="ARBA" id="ARBA00022741"/>
    </source>
</evidence>
<feature type="transmembrane region" description="Helical" evidence="12">
    <location>
        <begin position="728"/>
        <end position="746"/>
    </location>
</feature>
<dbReference type="SUPFAM" id="SSF56784">
    <property type="entry name" value="HAD-like"/>
    <property type="match status" value="1"/>
</dbReference>
<evidence type="ECO:0000313" key="14">
    <source>
        <dbReference type="EMBL" id="GAA0724053.1"/>
    </source>
</evidence>
<dbReference type="InterPro" id="IPR005782">
    <property type="entry name" value="P-type_ATPase_IIA"/>
</dbReference>
<dbReference type="SFLD" id="SFLDG00002">
    <property type="entry name" value="C1.7:_P-type_atpase_like"/>
    <property type="match status" value="1"/>
</dbReference>
<evidence type="ECO:0000256" key="2">
    <source>
        <dbReference type="ARBA" id="ARBA00012790"/>
    </source>
</evidence>
<dbReference type="NCBIfam" id="TIGR01517">
    <property type="entry name" value="ATPase-IIB_Ca"/>
    <property type="match status" value="1"/>
</dbReference>
<dbReference type="InterPro" id="IPR059000">
    <property type="entry name" value="ATPase_P-type_domA"/>
</dbReference>
<dbReference type="Gene3D" id="3.40.50.1000">
    <property type="entry name" value="HAD superfamily/HAD-like"/>
    <property type="match status" value="1"/>
</dbReference>
<keyword evidence="11 12" id="KW-0472">Membrane</keyword>
<dbReference type="SFLD" id="SFLDS00003">
    <property type="entry name" value="Haloacid_Dehalogenase"/>
    <property type="match status" value="1"/>
</dbReference>
<proteinExistence type="predicted"/>
<dbReference type="Gene3D" id="2.70.150.10">
    <property type="entry name" value="Calcium-transporting ATPase, cytoplasmic transduction domain A"/>
    <property type="match status" value="1"/>
</dbReference>
<dbReference type="EC" id="7.2.2.10" evidence="2"/>
<comment type="caution">
    <text evidence="14">The sequence shown here is derived from an EMBL/GenBank/DDBJ whole genome shotgun (WGS) entry which is preliminary data.</text>
</comment>
<dbReference type="RefSeq" id="WP_343768881.1">
    <property type="nucleotide sequence ID" value="NZ_BAAACF010000001.1"/>
</dbReference>
<keyword evidence="3" id="KW-0406">Ion transport</keyword>
<keyword evidence="7" id="KW-0067">ATP-binding</keyword>
<dbReference type="SUPFAM" id="SSF81665">
    <property type="entry name" value="Calcium ATPase, transmembrane domain M"/>
    <property type="match status" value="1"/>
</dbReference>
<dbReference type="InterPro" id="IPR018303">
    <property type="entry name" value="ATPase_P-typ_P_site"/>
</dbReference>
<evidence type="ECO:0000256" key="9">
    <source>
        <dbReference type="ARBA" id="ARBA00022967"/>
    </source>
</evidence>
<dbReference type="InterPro" id="IPR004014">
    <property type="entry name" value="ATPase_P-typ_cation-transptr_N"/>
</dbReference>
<dbReference type="Pfam" id="PF00690">
    <property type="entry name" value="Cation_ATPase_N"/>
    <property type="match status" value="1"/>
</dbReference>
<reference evidence="14 15" key="1">
    <citation type="journal article" date="2019" name="Int. J. Syst. Evol. Microbiol.">
        <title>The Global Catalogue of Microorganisms (GCM) 10K type strain sequencing project: providing services to taxonomists for standard genome sequencing and annotation.</title>
        <authorList>
            <consortium name="The Broad Institute Genomics Platform"/>
            <consortium name="The Broad Institute Genome Sequencing Center for Infectious Disease"/>
            <person name="Wu L."/>
            <person name="Ma J."/>
        </authorList>
    </citation>
    <scope>NUCLEOTIDE SEQUENCE [LARGE SCALE GENOMIC DNA]</scope>
    <source>
        <strain evidence="14 15">JCM 1405</strain>
    </source>
</reference>
<dbReference type="InterPro" id="IPR023214">
    <property type="entry name" value="HAD_sf"/>
</dbReference>
<organism evidence="14 15">
    <name type="scientific">Clostridium malenominatum</name>
    <dbReference type="NCBI Taxonomy" id="1539"/>
    <lineage>
        <taxon>Bacteria</taxon>
        <taxon>Bacillati</taxon>
        <taxon>Bacillota</taxon>
        <taxon>Clostridia</taxon>
        <taxon>Eubacteriales</taxon>
        <taxon>Clostridiaceae</taxon>
        <taxon>Clostridium</taxon>
    </lineage>
</organism>
<dbReference type="CDD" id="cd02089">
    <property type="entry name" value="P-type_ATPase_Ca_prok"/>
    <property type="match status" value="1"/>
</dbReference>
<evidence type="ECO:0000256" key="12">
    <source>
        <dbReference type="SAM" id="Phobius"/>
    </source>
</evidence>
<dbReference type="InterPro" id="IPR036412">
    <property type="entry name" value="HAD-like_sf"/>
</dbReference>
<feature type="domain" description="Cation-transporting P-type ATPase N-terminal" evidence="13">
    <location>
        <begin position="1"/>
        <end position="64"/>
    </location>
</feature>
<dbReference type="Pfam" id="PF00689">
    <property type="entry name" value="Cation_ATPase_C"/>
    <property type="match status" value="1"/>
</dbReference>
<feature type="transmembrane region" description="Helical" evidence="12">
    <location>
        <begin position="651"/>
        <end position="672"/>
    </location>
</feature>